<feature type="domain" description="N-acetyltransferase" evidence="1">
    <location>
        <begin position="7"/>
        <end position="155"/>
    </location>
</feature>
<dbReference type="InterPro" id="IPR016181">
    <property type="entry name" value="Acyl_CoA_acyltransferase"/>
</dbReference>
<evidence type="ECO:0000259" key="1">
    <source>
        <dbReference type="PROSITE" id="PS51186"/>
    </source>
</evidence>
<dbReference type="InterPro" id="IPR051531">
    <property type="entry name" value="N-acetyltransferase"/>
</dbReference>
<dbReference type="PROSITE" id="PS51186">
    <property type="entry name" value="GNAT"/>
    <property type="match status" value="1"/>
</dbReference>
<protein>
    <submittedName>
        <fullName evidence="2">Unannotated protein</fullName>
    </submittedName>
</protein>
<dbReference type="EMBL" id="CAEZYQ010000015">
    <property type="protein sequence ID" value="CAB4752217.1"/>
    <property type="molecule type" value="Genomic_DNA"/>
</dbReference>
<gene>
    <name evidence="2" type="ORF">UFOPK2761_02049</name>
</gene>
<dbReference type="PANTHER" id="PTHR43792">
    <property type="entry name" value="GNAT FAMILY, PUTATIVE (AFU_ORTHOLOGUE AFUA_3G00765)-RELATED-RELATED"/>
    <property type="match status" value="1"/>
</dbReference>
<proteinExistence type="predicted"/>
<evidence type="ECO:0000313" key="2">
    <source>
        <dbReference type="EMBL" id="CAB4752217.1"/>
    </source>
</evidence>
<dbReference type="GO" id="GO:0016747">
    <property type="term" value="F:acyltransferase activity, transferring groups other than amino-acyl groups"/>
    <property type="evidence" value="ECO:0007669"/>
    <property type="project" value="InterPro"/>
</dbReference>
<reference evidence="2" key="1">
    <citation type="submission" date="2020-05" db="EMBL/GenBank/DDBJ databases">
        <authorList>
            <person name="Chiriac C."/>
            <person name="Salcher M."/>
            <person name="Ghai R."/>
            <person name="Kavagutti S V."/>
        </authorList>
    </citation>
    <scope>NUCLEOTIDE SEQUENCE</scope>
</reference>
<sequence length="161" mass="17213">MLTTERLVLPLWSSDVVADLRAGRRRPEWHRDFPRTDDLDAATLWTDGDPWGPRSIVRGTTVLGSIGCFGPPSLAPDEVLETEVGYGLVPEARGWGFATEALAAVLAAADAAGVRLRANVEPDNAAGLRVLAKSGFTSLRGADEEGRLVMARPLPPEVSRG</sequence>
<dbReference type="Pfam" id="PF13302">
    <property type="entry name" value="Acetyltransf_3"/>
    <property type="match status" value="1"/>
</dbReference>
<dbReference type="Gene3D" id="3.40.630.30">
    <property type="match status" value="1"/>
</dbReference>
<accession>A0A6J6U0Q9</accession>
<dbReference type="InterPro" id="IPR000182">
    <property type="entry name" value="GNAT_dom"/>
</dbReference>
<dbReference type="SUPFAM" id="SSF55729">
    <property type="entry name" value="Acyl-CoA N-acyltransferases (Nat)"/>
    <property type="match status" value="1"/>
</dbReference>
<dbReference type="PANTHER" id="PTHR43792:SF13">
    <property type="entry name" value="ACETYLTRANSFERASE"/>
    <property type="match status" value="1"/>
</dbReference>
<dbReference type="AlphaFoldDB" id="A0A6J6U0Q9"/>
<name>A0A6J6U0Q9_9ZZZZ</name>
<organism evidence="2">
    <name type="scientific">freshwater metagenome</name>
    <dbReference type="NCBI Taxonomy" id="449393"/>
    <lineage>
        <taxon>unclassified sequences</taxon>
        <taxon>metagenomes</taxon>
        <taxon>ecological metagenomes</taxon>
    </lineage>
</organism>